<evidence type="ECO:0000256" key="1">
    <source>
        <dbReference type="ARBA" id="ARBA00022723"/>
    </source>
</evidence>
<dbReference type="PROSITE" id="PS50157">
    <property type="entry name" value="ZINC_FINGER_C2H2_2"/>
    <property type="match status" value="5"/>
</dbReference>
<evidence type="ECO:0000313" key="7">
    <source>
        <dbReference type="EMBL" id="EHY66389.1"/>
    </source>
</evidence>
<evidence type="ECO:0000256" key="3">
    <source>
        <dbReference type="ARBA" id="ARBA00022771"/>
    </source>
</evidence>
<dbReference type="InterPro" id="IPR036236">
    <property type="entry name" value="Znf_C2H2_sf"/>
</dbReference>
<dbReference type="EMBL" id="JH604633">
    <property type="protein sequence ID" value="EHY66389.1"/>
    <property type="molecule type" value="Genomic_DNA"/>
</dbReference>
<dbReference type="AlphaFoldDB" id="H8Z8V8"/>
<evidence type="ECO:0000256" key="2">
    <source>
        <dbReference type="ARBA" id="ARBA00022737"/>
    </source>
</evidence>
<dbReference type="Gene3D" id="3.30.160.60">
    <property type="entry name" value="Classic Zinc Finger"/>
    <property type="match status" value="4"/>
</dbReference>
<evidence type="ECO:0000256" key="4">
    <source>
        <dbReference type="ARBA" id="ARBA00022833"/>
    </source>
</evidence>
<dbReference type="InterPro" id="IPR013087">
    <property type="entry name" value="Znf_C2H2_type"/>
</dbReference>
<accession>H8Z8V8</accession>
<name>H8Z8V8_NEMA1</name>
<dbReference type="STRING" id="944018.H8Z8V8"/>
<feature type="domain" description="C2H2-type" evidence="6">
    <location>
        <begin position="34"/>
        <end position="62"/>
    </location>
</feature>
<protein>
    <recommendedName>
        <fullName evidence="6">C2H2-type domain-containing protein</fullName>
    </recommendedName>
</protein>
<feature type="domain" description="C2H2-type" evidence="6">
    <location>
        <begin position="136"/>
        <end position="164"/>
    </location>
</feature>
<dbReference type="SMART" id="SM00355">
    <property type="entry name" value="ZnF_C2H2"/>
    <property type="match status" value="6"/>
</dbReference>
<gene>
    <name evidence="7" type="ORF">NERG_00029</name>
</gene>
<dbReference type="PANTHER" id="PTHR24409">
    <property type="entry name" value="ZINC FINGER PROTEIN 142"/>
    <property type="match status" value="1"/>
</dbReference>
<keyword evidence="1" id="KW-0479">Metal-binding</keyword>
<proteinExistence type="predicted"/>
<sequence length="192" mass="22416">MVFYSCSFTDCTKKFKKPSLLELHENTHTNTRPFACSLCDLKYFKNSHLKVHTLRAHGSSEKRTCDQCKKTLASEEGLRRHMDVCGQVFVCEICKTEFSRAKWFLTHARTCTAVHEPVRKSLRNTKENRKEIKDLFRCTVCNKGFKLEKNCKTHELCAHSDAKYKCPKCDRTYRYNGSLTRHILKAHSNPEM</sequence>
<evidence type="ECO:0000259" key="6">
    <source>
        <dbReference type="PROSITE" id="PS50157"/>
    </source>
</evidence>
<organism evidence="7">
    <name type="scientific">Nematocida ausubeli (strain ATCC PRA-371 / ERTm2)</name>
    <name type="common">Nematode killer fungus</name>
    <dbReference type="NCBI Taxonomy" id="1913371"/>
    <lineage>
        <taxon>Eukaryota</taxon>
        <taxon>Fungi</taxon>
        <taxon>Fungi incertae sedis</taxon>
        <taxon>Microsporidia</taxon>
        <taxon>Nematocida</taxon>
    </lineage>
</organism>
<dbReference type="SUPFAM" id="SSF57667">
    <property type="entry name" value="beta-beta-alpha zinc fingers"/>
    <property type="match status" value="2"/>
</dbReference>
<feature type="domain" description="C2H2-type" evidence="6">
    <location>
        <begin position="164"/>
        <end position="192"/>
    </location>
</feature>
<dbReference type="PROSITE" id="PS00028">
    <property type="entry name" value="ZINC_FINGER_C2H2_1"/>
    <property type="match status" value="4"/>
</dbReference>
<reference evidence="7" key="1">
    <citation type="submission" date="2011-03" db="EMBL/GenBank/DDBJ databases">
        <title>The Genome Sequence of Nematocida sp1 strain ERTm2.</title>
        <authorList>
            <consortium name="The Broad Institute Genome Sequencing Platform"/>
            <consortium name="The Broad Institute Genome Sequencing Center for Infectious Disease"/>
            <person name="Cuomo C."/>
            <person name="Troemel E."/>
            <person name="Young S.K."/>
            <person name="Zeng Q."/>
            <person name="Gargeya S."/>
            <person name="Fitzgerald M."/>
            <person name="Haas B."/>
            <person name="Abouelleil A."/>
            <person name="Alvarado L."/>
            <person name="Arachchi H.M."/>
            <person name="Berlin A."/>
            <person name="Brown A."/>
            <person name="Chapman S.B."/>
            <person name="Chen Z."/>
            <person name="Dunbar C."/>
            <person name="Freedman E."/>
            <person name="Gearin G."/>
            <person name="Gellesch M."/>
            <person name="Goldberg J."/>
            <person name="Griggs A."/>
            <person name="Gujja S."/>
            <person name="Heilman E.R."/>
            <person name="Heiman D."/>
            <person name="Howarth C."/>
            <person name="Larson L."/>
            <person name="Lui A."/>
            <person name="MacDonald P.J.P."/>
            <person name="Mehta T."/>
            <person name="Montmayeur A."/>
            <person name="Murphy C."/>
            <person name="Neiman D."/>
            <person name="Pearson M."/>
            <person name="Priest M."/>
            <person name="Roberts A."/>
            <person name="Saif S."/>
            <person name="Shea T."/>
            <person name="Shenoy N."/>
            <person name="Sisk P."/>
            <person name="Stolte C."/>
            <person name="Sykes S."/>
            <person name="White J."/>
            <person name="Yandava C."/>
            <person name="Wortman J."/>
            <person name="Nusbaum C."/>
            <person name="Birren B."/>
        </authorList>
    </citation>
    <scope>NUCLEOTIDE SEQUENCE</scope>
    <source>
        <strain evidence="7">ERTm2</strain>
    </source>
</reference>
<dbReference type="Pfam" id="PF00096">
    <property type="entry name" value="zf-C2H2"/>
    <property type="match status" value="3"/>
</dbReference>
<dbReference type="GO" id="GO:0008270">
    <property type="term" value="F:zinc ion binding"/>
    <property type="evidence" value="ECO:0007669"/>
    <property type="project" value="UniProtKB-KW"/>
</dbReference>
<feature type="domain" description="C2H2-type" evidence="6">
    <location>
        <begin position="89"/>
        <end position="120"/>
    </location>
</feature>
<dbReference type="GO" id="GO:0000981">
    <property type="term" value="F:DNA-binding transcription factor activity, RNA polymerase II-specific"/>
    <property type="evidence" value="ECO:0007669"/>
    <property type="project" value="TreeGrafter"/>
</dbReference>
<dbReference type="Proteomes" id="UP000005622">
    <property type="component" value="Unassembled WGS sequence"/>
</dbReference>
<keyword evidence="4" id="KW-0862">Zinc</keyword>
<keyword evidence="3 5" id="KW-0863">Zinc-finger</keyword>
<feature type="domain" description="C2H2-type" evidence="6">
    <location>
        <begin position="4"/>
        <end position="33"/>
    </location>
</feature>
<keyword evidence="2" id="KW-0677">Repeat</keyword>
<dbReference type="HOGENOM" id="CLU_002678_2_1_1"/>
<dbReference type="GO" id="GO:0005634">
    <property type="term" value="C:nucleus"/>
    <property type="evidence" value="ECO:0007669"/>
    <property type="project" value="TreeGrafter"/>
</dbReference>
<dbReference type="GO" id="GO:0000977">
    <property type="term" value="F:RNA polymerase II transcription regulatory region sequence-specific DNA binding"/>
    <property type="evidence" value="ECO:0007669"/>
    <property type="project" value="TreeGrafter"/>
</dbReference>
<dbReference type="PANTHER" id="PTHR24409:SF295">
    <property type="entry name" value="AZ2-RELATED"/>
    <property type="match status" value="1"/>
</dbReference>
<evidence type="ECO:0000256" key="5">
    <source>
        <dbReference type="PROSITE-ProRule" id="PRU00042"/>
    </source>
</evidence>